<dbReference type="GO" id="GO:0016747">
    <property type="term" value="F:acyltransferase activity, transferring groups other than amino-acyl groups"/>
    <property type="evidence" value="ECO:0007669"/>
    <property type="project" value="InterPro"/>
</dbReference>
<organism evidence="2 3">
    <name type="scientific">Yoonia ponticola</name>
    <dbReference type="NCBI Taxonomy" id="1524255"/>
    <lineage>
        <taxon>Bacteria</taxon>
        <taxon>Pseudomonadati</taxon>
        <taxon>Pseudomonadota</taxon>
        <taxon>Alphaproteobacteria</taxon>
        <taxon>Rhodobacterales</taxon>
        <taxon>Paracoccaceae</taxon>
        <taxon>Yoonia</taxon>
    </lineage>
</organism>
<keyword evidence="2" id="KW-0808">Transferase</keyword>
<keyword evidence="3" id="KW-1185">Reference proteome</keyword>
<evidence type="ECO:0000313" key="2">
    <source>
        <dbReference type="EMBL" id="MBB5723832.1"/>
    </source>
</evidence>
<dbReference type="PANTHER" id="PTHR43792">
    <property type="entry name" value="GNAT FAMILY, PUTATIVE (AFU_ORTHOLOGUE AFUA_3G00765)-RELATED-RELATED"/>
    <property type="match status" value="1"/>
</dbReference>
<proteinExistence type="predicted"/>
<dbReference type="Gene3D" id="3.40.630.30">
    <property type="match status" value="1"/>
</dbReference>
<dbReference type="Proteomes" id="UP000535415">
    <property type="component" value="Unassembled WGS sequence"/>
</dbReference>
<dbReference type="AlphaFoldDB" id="A0A7W9EZH8"/>
<dbReference type="SUPFAM" id="SSF55729">
    <property type="entry name" value="Acyl-CoA N-acyltransferases (Nat)"/>
    <property type="match status" value="1"/>
</dbReference>
<dbReference type="Pfam" id="PF13302">
    <property type="entry name" value="Acetyltransf_3"/>
    <property type="match status" value="1"/>
</dbReference>
<dbReference type="InterPro" id="IPR051531">
    <property type="entry name" value="N-acetyltransferase"/>
</dbReference>
<dbReference type="RefSeq" id="WP_246414847.1">
    <property type="nucleotide sequence ID" value="NZ_JACIJM010000015.1"/>
</dbReference>
<protein>
    <submittedName>
        <fullName evidence="2">RimJ/RimL family protein N-acetyltransferase</fullName>
    </submittedName>
</protein>
<dbReference type="InterPro" id="IPR016181">
    <property type="entry name" value="Acyl_CoA_acyltransferase"/>
</dbReference>
<comment type="caution">
    <text evidence="2">The sequence shown here is derived from an EMBL/GenBank/DDBJ whole genome shotgun (WGS) entry which is preliminary data.</text>
</comment>
<accession>A0A7W9EZH8</accession>
<name>A0A7W9EZH8_9RHOB</name>
<evidence type="ECO:0000313" key="3">
    <source>
        <dbReference type="Proteomes" id="UP000535415"/>
    </source>
</evidence>
<feature type="domain" description="N-acetyltransferase" evidence="1">
    <location>
        <begin position="37"/>
        <end position="187"/>
    </location>
</feature>
<sequence length="187" mass="20572">MMHNTIATPDKAATNKQITIEADRFVLRPLRRSDVGLVAMYASDERIARGTRAMPHPLPPGTVEAMIDRASDAERTEDIWILDGTAGGNAEALGLISLNHIDRDQSEIFYWIAPAFWNTGLATEAVRALLAANPHNAKQIFAEAFQDNPSSARVLTNNGFDYLGDAEAYSVARKATVPTWTYMLKLV</sequence>
<dbReference type="InterPro" id="IPR000182">
    <property type="entry name" value="GNAT_dom"/>
</dbReference>
<reference evidence="2 3" key="1">
    <citation type="submission" date="2020-08" db="EMBL/GenBank/DDBJ databases">
        <title>Genomic Encyclopedia of Type Strains, Phase IV (KMG-IV): sequencing the most valuable type-strain genomes for metagenomic binning, comparative biology and taxonomic classification.</title>
        <authorList>
            <person name="Goeker M."/>
        </authorList>
    </citation>
    <scope>NUCLEOTIDE SEQUENCE [LARGE SCALE GENOMIC DNA]</scope>
    <source>
        <strain evidence="2 3">DSM 101064</strain>
    </source>
</reference>
<dbReference type="PROSITE" id="PS51186">
    <property type="entry name" value="GNAT"/>
    <property type="match status" value="1"/>
</dbReference>
<dbReference type="EMBL" id="JACIJM010000015">
    <property type="protein sequence ID" value="MBB5723832.1"/>
    <property type="molecule type" value="Genomic_DNA"/>
</dbReference>
<evidence type="ECO:0000259" key="1">
    <source>
        <dbReference type="PROSITE" id="PS51186"/>
    </source>
</evidence>
<gene>
    <name evidence="2" type="ORF">FHS72_003477</name>
</gene>